<feature type="domain" description="Zn(2)-C6 fungal-type" evidence="3">
    <location>
        <begin position="19"/>
        <end position="63"/>
    </location>
</feature>
<dbReference type="OrthoDB" id="2269373at2759"/>
<dbReference type="CDD" id="cd12148">
    <property type="entry name" value="fungal_TF_MHR"/>
    <property type="match status" value="1"/>
</dbReference>
<gene>
    <name evidence="4" type="ORF">SETTUDRAFT_31870</name>
</gene>
<accession>R0K8M3</accession>
<dbReference type="EMBL" id="KB908703">
    <property type="protein sequence ID" value="EOA84612.1"/>
    <property type="molecule type" value="Genomic_DNA"/>
</dbReference>
<dbReference type="eggNOG" id="ENOG502QYWX">
    <property type="taxonomic scope" value="Eukaryota"/>
</dbReference>
<dbReference type="CDD" id="cd00067">
    <property type="entry name" value="GAL4"/>
    <property type="match status" value="1"/>
</dbReference>
<evidence type="ECO:0000256" key="2">
    <source>
        <dbReference type="ARBA" id="ARBA00023242"/>
    </source>
</evidence>
<dbReference type="GO" id="GO:0000981">
    <property type="term" value="F:DNA-binding transcription factor activity, RNA polymerase II-specific"/>
    <property type="evidence" value="ECO:0007669"/>
    <property type="project" value="InterPro"/>
</dbReference>
<dbReference type="PANTHER" id="PTHR31001:SF85">
    <property type="entry name" value="ZN(II)2CYS6 TRANSCRIPTION FACTOR (EUROFUNG)"/>
    <property type="match status" value="1"/>
</dbReference>
<protein>
    <recommendedName>
        <fullName evidence="3">Zn(2)-C6 fungal-type domain-containing protein</fullName>
    </recommendedName>
</protein>
<dbReference type="RefSeq" id="XP_008026974.1">
    <property type="nucleotide sequence ID" value="XM_008028783.1"/>
</dbReference>
<evidence type="ECO:0000313" key="4">
    <source>
        <dbReference type="EMBL" id="EOA84612.1"/>
    </source>
</evidence>
<dbReference type="PANTHER" id="PTHR31001">
    <property type="entry name" value="UNCHARACTERIZED TRANSCRIPTIONAL REGULATORY PROTEIN"/>
    <property type="match status" value="1"/>
</dbReference>
<sequence length="302" mass="33786">MILVHADKVNDASCEEQPVQKSFSCVLCAQRKVKCDKQPGGCANCTQLRVQYVYKAPPPPRRRKKGLREIDVTARLRIYEDGLRQLGVDLEELVKQEFAKVTRGQELVTGFGGSVDAGLYDENKSSHVVSEVGVLLLEEGKSRYLENDLWASLQKDLRESREMLDEVFDEESFSGSSHDSPATMPTDGASIILRAHSVSRNPQSLHPTPTQARNLWQAYLNNINPLVRVCYAPTLEQLILNANGNLHALPRDVEALLFAIYFLTVESLNDQECIEMLGQPKSIAIRRFRQGAQHALINANSI</sequence>
<dbReference type="HOGENOM" id="CLU_921858_0_0_1"/>
<name>R0K8M3_EXST2</name>
<dbReference type="SUPFAM" id="SSF57701">
    <property type="entry name" value="Zn2/Cys6 DNA-binding domain"/>
    <property type="match status" value="1"/>
</dbReference>
<dbReference type="InterPro" id="IPR036864">
    <property type="entry name" value="Zn2-C6_fun-type_DNA-bd_sf"/>
</dbReference>
<dbReference type="GO" id="GO:0005634">
    <property type="term" value="C:nucleus"/>
    <property type="evidence" value="ECO:0007669"/>
    <property type="project" value="UniProtKB-SubCell"/>
</dbReference>
<dbReference type="AlphaFoldDB" id="R0K8M3"/>
<comment type="subcellular location">
    <subcellularLocation>
        <location evidence="1">Nucleus</location>
    </subcellularLocation>
</comment>
<reference evidence="4 5" key="2">
    <citation type="journal article" date="2013" name="PLoS Genet.">
        <title>Comparative genome structure, secondary metabolite, and effector coding capacity across Cochliobolus pathogens.</title>
        <authorList>
            <person name="Condon B.J."/>
            <person name="Leng Y."/>
            <person name="Wu D."/>
            <person name="Bushley K.E."/>
            <person name="Ohm R.A."/>
            <person name="Otillar R."/>
            <person name="Martin J."/>
            <person name="Schackwitz W."/>
            <person name="Grimwood J."/>
            <person name="MohdZainudin N."/>
            <person name="Xue C."/>
            <person name="Wang R."/>
            <person name="Manning V.A."/>
            <person name="Dhillon B."/>
            <person name="Tu Z.J."/>
            <person name="Steffenson B.J."/>
            <person name="Salamov A."/>
            <person name="Sun H."/>
            <person name="Lowry S."/>
            <person name="LaButti K."/>
            <person name="Han J."/>
            <person name="Copeland A."/>
            <person name="Lindquist E."/>
            <person name="Barry K."/>
            <person name="Schmutz J."/>
            <person name="Baker S.E."/>
            <person name="Ciuffetti L.M."/>
            <person name="Grigoriev I.V."/>
            <person name="Zhong S."/>
            <person name="Turgeon B.G."/>
        </authorList>
    </citation>
    <scope>NUCLEOTIDE SEQUENCE [LARGE SCALE GENOMIC DNA]</scope>
    <source>
        <strain evidence="5">28A</strain>
    </source>
</reference>
<dbReference type="Proteomes" id="UP000016935">
    <property type="component" value="Unassembled WGS sequence"/>
</dbReference>
<proteinExistence type="predicted"/>
<dbReference type="Gene3D" id="4.10.240.10">
    <property type="entry name" value="Zn(2)-C6 fungal-type DNA-binding domain"/>
    <property type="match status" value="1"/>
</dbReference>
<dbReference type="Pfam" id="PF00172">
    <property type="entry name" value="Zn_clus"/>
    <property type="match status" value="1"/>
</dbReference>
<reference evidence="4 5" key="1">
    <citation type="journal article" date="2012" name="PLoS Pathog.">
        <title>Diverse lifestyles and strategies of plant pathogenesis encoded in the genomes of eighteen Dothideomycetes fungi.</title>
        <authorList>
            <person name="Ohm R.A."/>
            <person name="Feau N."/>
            <person name="Henrissat B."/>
            <person name="Schoch C.L."/>
            <person name="Horwitz B.A."/>
            <person name="Barry K.W."/>
            <person name="Condon B.J."/>
            <person name="Copeland A.C."/>
            <person name="Dhillon B."/>
            <person name="Glaser F."/>
            <person name="Hesse C.N."/>
            <person name="Kosti I."/>
            <person name="LaButti K."/>
            <person name="Lindquist E.A."/>
            <person name="Lucas S."/>
            <person name="Salamov A.A."/>
            <person name="Bradshaw R.E."/>
            <person name="Ciuffetti L."/>
            <person name="Hamelin R.C."/>
            <person name="Kema G.H.J."/>
            <person name="Lawrence C."/>
            <person name="Scott J.A."/>
            <person name="Spatafora J.W."/>
            <person name="Turgeon B.G."/>
            <person name="de Wit P.J.G.M."/>
            <person name="Zhong S."/>
            <person name="Goodwin S.B."/>
            <person name="Grigoriev I.V."/>
        </authorList>
    </citation>
    <scope>NUCLEOTIDE SEQUENCE [LARGE SCALE GENOMIC DNA]</scope>
    <source>
        <strain evidence="5">28A</strain>
    </source>
</reference>
<evidence type="ECO:0000259" key="3">
    <source>
        <dbReference type="SMART" id="SM00066"/>
    </source>
</evidence>
<dbReference type="SMART" id="SM00066">
    <property type="entry name" value="GAL4"/>
    <property type="match status" value="1"/>
</dbReference>
<keyword evidence="5" id="KW-1185">Reference proteome</keyword>
<organism evidence="4 5">
    <name type="scientific">Exserohilum turcicum (strain 28A)</name>
    <name type="common">Northern leaf blight fungus</name>
    <name type="synonym">Setosphaeria turcica</name>
    <dbReference type="NCBI Taxonomy" id="671987"/>
    <lineage>
        <taxon>Eukaryota</taxon>
        <taxon>Fungi</taxon>
        <taxon>Dikarya</taxon>
        <taxon>Ascomycota</taxon>
        <taxon>Pezizomycotina</taxon>
        <taxon>Dothideomycetes</taxon>
        <taxon>Pleosporomycetidae</taxon>
        <taxon>Pleosporales</taxon>
        <taxon>Pleosporineae</taxon>
        <taxon>Pleosporaceae</taxon>
        <taxon>Exserohilum</taxon>
    </lineage>
</organism>
<evidence type="ECO:0000256" key="1">
    <source>
        <dbReference type="ARBA" id="ARBA00004123"/>
    </source>
</evidence>
<dbReference type="InterPro" id="IPR050613">
    <property type="entry name" value="Sec_Metabolite_Reg"/>
</dbReference>
<dbReference type="GO" id="GO:0008270">
    <property type="term" value="F:zinc ion binding"/>
    <property type="evidence" value="ECO:0007669"/>
    <property type="project" value="InterPro"/>
</dbReference>
<dbReference type="GeneID" id="19403596"/>
<keyword evidence="2" id="KW-0539">Nucleus</keyword>
<dbReference type="InterPro" id="IPR001138">
    <property type="entry name" value="Zn2Cys6_DnaBD"/>
</dbReference>
<dbReference type="STRING" id="671987.R0K8M3"/>
<evidence type="ECO:0000313" key="5">
    <source>
        <dbReference type="Proteomes" id="UP000016935"/>
    </source>
</evidence>